<organism evidence="1 2">
    <name type="scientific">Lentibacillus halodurans</name>
    <dbReference type="NCBI Taxonomy" id="237679"/>
    <lineage>
        <taxon>Bacteria</taxon>
        <taxon>Bacillati</taxon>
        <taxon>Bacillota</taxon>
        <taxon>Bacilli</taxon>
        <taxon>Bacillales</taxon>
        <taxon>Bacillaceae</taxon>
        <taxon>Lentibacillus</taxon>
    </lineage>
</organism>
<dbReference type="EMBL" id="FOJW01000001">
    <property type="protein sequence ID" value="SFA75922.1"/>
    <property type="molecule type" value="Genomic_DNA"/>
</dbReference>
<gene>
    <name evidence="1" type="ORF">SAMN04488072_101431</name>
</gene>
<dbReference type="RefSeq" id="WP_090232858.1">
    <property type="nucleotide sequence ID" value="NZ_FOJW01000001.1"/>
</dbReference>
<dbReference type="Proteomes" id="UP000198642">
    <property type="component" value="Unassembled WGS sequence"/>
</dbReference>
<dbReference type="AlphaFoldDB" id="A0A1I0VHY0"/>
<evidence type="ECO:0000313" key="1">
    <source>
        <dbReference type="EMBL" id="SFA75922.1"/>
    </source>
</evidence>
<keyword evidence="2" id="KW-1185">Reference proteome</keyword>
<sequence>MNTTEFMKETYGALNEIETGLRQYIELTMITTYGVGWFTSVPLTMKYKPYRKHFDVFEYYELISMLKAYPCFDDIPSDVYSQLLKTVPTRNKIVNDAEKVPVNFKSKHMYEIYLKVYI</sequence>
<protein>
    <submittedName>
        <fullName evidence="1">Uncharacterized protein</fullName>
    </submittedName>
</protein>
<dbReference type="OrthoDB" id="2918763at2"/>
<evidence type="ECO:0000313" key="2">
    <source>
        <dbReference type="Proteomes" id="UP000198642"/>
    </source>
</evidence>
<name>A0A1I0VHY0_9BACI</name>
<proteinExistence type="predicted"/>
<reference evidence="1 2" key="1">
    <citation type="submission" date="2016-10" db="EMBL/GenBank/DDBJ databases">
        <authorList>
            <person name="de Groot N.N."/>
        </authorList>
    </citation>
    <scope>NUCLEOTIDE SEQUENCE [LARGE SCALE GENOMIC DNA]</scope>
    <source>
        <strain evidence="1 2">CGMCC 1.3702</strain>
    </source>
</reference>
<accession>A0A1I0VHY0</accession>